<feature type="transmembrane region" description="Helical" evidence="2">
    <location>
        <begin position="333"/>
        <end position="351"/>
    </location>
</feature>
<proteinExistence type="predicted"/>
<dbReference type="EMBL" id="MN740355">
    <property type="protein sequence ID" value="QHU02234.1"/>
    <property type="molecule type" value="Genomic_DNA"/>
</dbReference>
<feature type="transmembrane region" description="Helical" evidence="2">
    <location>
        <begin position="281"/>
        <end position="312"/>
    </location>
</feature>
<sequence length="379" mass="43111">MPGLLDKMYDDGKYASKERQKKKEEEVKKAEREKKRIASENIRKKKALNARKNKKGKPLTTNEKLAYSCLAIIIIPFIQLFFIYNSGSWLDIILKSTKNSNFLKESLPDGDGLPYGKGEQGAGIKCKEIKALLPEKDYSKTQPIDGISKPGQVGGKKRYKQKGGFNKDVNDKKDFFDTTKFAFPYTLIENDNFLMRGIGNYFKTFWQCHRGALKMLLESVNESIFKDHKEPTGLGEQVYDMLKFVVVIPVVSILAIIGQNIMSFGLLFWGSFNNQTLLIPLLFLFALGCIFLGGIGGYFWPWGLFSIYLTVFTLKPNPQKLDNFRNYGKKYKWLWAFSIAAMWAISIGAIWDWHKDAMIFIGIICALFGLGMLGISNLV</sequence>
<accession>A0A6C0JF11</accession>
<evidence type="ECO:0000256" key="1">
    <source>
        <dbReference type="SAM" id="MobiDB-lite"/>
    </source>
</evidence>
<keyword evidence="2" id="KW-1133">Transmembrane helix</keyword>
<keyword evidence="2" id="KW-0812">Transmembrane</keyword>
<protein>
    <submittedName>
        <fullName evidence="3">Uncharacterized protein</fullName>
    </submittedName>
</protein>
<keyword evidence="2" id="KW-0472">Membrane</keyword>
<evidence type="ECO:0000313" key="3">
    <source>
        <dbReference type="EMBL" id="QHU02234.1"/>
    </source>
</evidence>
<organism evidence="3">
    <name type="scientific">viral metagenome</name>
    <dbReference type="NCBI Taxonomy" id="1070528"/>
    <lineage>
        <taxon>unclassified sequences</taxon>
        <taxon>metagenomes</taxon>
        <taxon>organismal metagenomes</taxon>
    </lineage>
</organism>
<feature type="transmembrane region" description="Helical" evidence="2">
    <location>
        <begin position="244"/>
        <end position="269"/>
    </location>
</feature>
<reference evidence="3" key="1">
    <citation type="journal article" date="2020" name="Nature">
        <title>Giant virus diversity and host interactions through global metagenomics.</title>
        <authorList>
            <person name="Schulz F."/>
            <person name="Roux S."/>
            <person name="Paez-Espino D."/>
            <person name="Jungbluth S."/>
            <person name="Walsh D.A."/>
            <person name="Denef V.J."/>
            <person name="McMahon K.D."/>
            <person name="Konstantinidis K.T."/>
            <person name="Eloe-Fadrosh E.A."/>
            <person name="Kyrpides N.C."/>
            <person name="Woyke T."/>
        </authorList>
    </citation>
    <scope>NUCLEOTIDE SEQUENCE</scope>
    <source>
        <strain evidence="3">GVMAG-M-3300025880-75</strain>
    </source>
</reference>
<feature type="compositionally biased region" description="Basic and acidic residues" evidence="1">
    <location>
        <begin position="7"/>
        <end position="42"/>
    </location>
</feature>
<name>A0A6C0JF11_9ZZZZ</name>
<dbReference type="AlphaFoldDB" id="A0A6C0JF11"/>
<feature type="transmembrane region" description="Helical" evidence="2">
    <location>
        <begin position="65"/>
        <end position="84"/>
    </location>
</feature>
<evidence type="ECO:0000256" key="2">
    <source>
        <dbReference type="SAM" id="Phobius"/>
    </source>
</evidence>
<feature type="region of interest" description="Disordered" evidence="1">
    <location>
        <begin position="1"/>
        <end position="42"/>
    </location>
</feature>
<feature type="transmembrane region" description="Helical" evidence="2">
    <location>
        <begin position="357"/>
        <end position="378"/>
    </location>
</feature>